<proteinExistence type="predicted"/>
<dbReference type="PANTHER" id="PTHR10953">
    <property type="entry name" value="UBIQUITIN-ACTIVATING ENZYME E1"/>
    <property type="match status" value="1"/>
</dbReference>
<dbReference type="Proteomes" id="UP000830552">
    <property type="component" value="Chromosome"/>
</dbReference>
<dbReference type="InterPro" id="IPR036873">
    <property type="entry name" value="Rhodanese-like_dom_sf"/>
</dbReference>
<dbReference type="EMBL" id="CP096203">
    <property type="protein sequence ID" value="UPQ76809.1"/>
    <property type="molecule type" value="Genomic_DNA"/>
</dbReference>
<dbReference type="Gene3D" id="3.40.50.720">
    <property type="entry name" value="NAD(P)-binding Rossmann-like Domain"/>
    <property type="match status" value="1"/>
</dbReference>
<dbReference type="InterPro" id="IPR035985">
    <property type="entry name" value="Ubiquitin-activating_enz"/>
</dbReference>
<sequence>MLNSERYDRQIKLQGFGIEAQDKLASAKVLVIGAGGLGCPVLQYLTAAGVGNISIVDDDQVSLSNLHRQILYTSDDIGKLKTEAALDRLNAMNPEVQLSIISERITTENAVRIISEYDVIIDCSDNFPTRYLLDDVCRILEKPLIFGAIYQYEGQIAIFNVKSNEGDVTHYRNLFPEPPEPGEVPDCNDAGVLGVLPGVIGTLQATEAIKLLTGIGEALINKLMTINILNYQTAVFEIPSLDLTDKNIPYSIEEFENMNYQLHCGIEFARIKNISPSEFTKTVKLPETIVIDVREPEEQPKLNLPYISIPLSQLKENTDQISDRNIIIVCQSGKRSITGAKILQEILGTEYNISHLEGGINHLNKETHEQG</sequence>
<evidence type="ECO:0000259" key="1">
    <source>
        <dbReference type="PROSITE" id="PS50206"/>
    </source>
</evidence>
<reference evidence="2" key="1">
    <citation type="submission" date="2022-04" db="EMBL/GenBank/DDBJ databases">
        <title>Evolutionary, genomic, and biogeographic characterization of Chryseobacterium nepalense represented by a plastic-degrading bacterium AC3.</title>
        <authorList>
            <person name="Yin Z."/>
            <person name="Liu X."/>
            <person name="Wang D."/>
            <person name="Xie Z."/>
        </authorList>
    </citation>
    <scope>NUCLEOTIDE SEQUENCE</scope>
    <source>
        <strain evidence="2">AC3</strain>
    </source>
</reference>
<keyword evidence="3" id="KW-1185">Reference proteome</keyword>
<evidence type="ECO:0000313" key="2">
    <source>
        <dbReference type="EMBL" id="UPQ76809.1"/>
    </source>
</evidence>
<organism evidence="2 3">
    <name type="scientific">Chryseobacterium nepalense</name>
    <dbReference type="NCBI Taxonomy" id="1854498"/>
    <lineage>
        <taxon>Bacteria</taxon>
        <taxon>Pseudomonadati</taxon>
        <taxon>Bacteroidota</taxon>
        <taxon>Flavobacteriia</taxon>
        <taxon>Flavobacteriales</taxon>
        <taxon>Weeksellaceae</taxon>
        <taxon>Chryseobacterium group</taxon>
        <taxon>Chryseobacterium</taxon>
    </lineage>
</organism>
<protein>
    <submittedName>
        <fullName evidence="2">HesA/MoeB/ThiF family protein</fullName>
    </submittedName>
</protein>
<dbReference type="NCBIfam" id="NF004281">
    <property type="entry name" value="PRK05690.1"/>
    <property type="match status" value="1"/>
</dbReference>
<dbReference type="InterPro" id="IPR001763">
    <property type="entry name" value="Rhodanese-like_dom"/>
</dbReference>
<dbReference type="CDD" id="cd00158">
    <property type="entry name" value="RHOD"/>
    <property type="match status" value="1"/>
</dbReference>
<evidence type="ECO:0000313" key="3">
    <source>
        <dbReference type="Proteomes" id="UP000830552"/>
    </source>
</evidence>
<dbReference type="InterPro" id="IPR000594">
    <property type="entry name" value="ThiF_NAD_FAD-bd"/>
</dbReference>
<dbReference type="PANTHER" id="PTHR10953:SF102">
    <property type="entry name" value="ADENYLYLTRANSFERASE AND SULFURTRANSFERASE MOCS3"/>
    <property type="match status" value="1"/>
</dbReference>
<dbReference type="RefSeq" id="WP_248393799.1">
    <property type="nucleotide sequence ID" value="NZ_CP096203.1"/>
</dbReference>
<gene>
    <name evidence="2" type="ORF">M0D58_04470</name>
</gene>
<dbReference type="Pfam" id="PF00581">
    <property type="entry name" value="Rhodanese"/>
    <property type="match status" value="1"/>
</dbReference>
<name>A0ABY4K7Q9_9FLAO</name>
<feature type="domain" description="Rhodanese" evidence="1">
    <location>
        <begin position="284"/>
        <end position="369"/>
    </location>
</feature>
<dbReference type="PROSITE" id="PS50206">
    <property type="entry name" value="RHODANESE_3"/>
    <property type="match status" value="1"/>
</dbReference>
<dbReference type="CDD" id="cd00757">
    <property type="entry name" value="ThiF_MoeB_HesA_family"/>
    <property type="match status" value="1"/>
</dbReference>
<dbReference type="SUPFAM" id="SSF69572">
    <property type="entry name" value="Activating enzymes of the ubiquitin-like proteins"/>
    <property type="match status" value="1"/>
</dbReference>
<dbReference type="Gene3D" id="3.40.250.10">
    <property type="entry name" value="Rhodanese-like domain"/>
    <property type="match status" value="1"/>
</dbReference>
<dbReference type="Pfam" id="PF00899">
    <property type="entry name" value="ThiF"/>
    <property type="match status" value="1"/>
</dbReference>
<dbReference type="SMART" id="SM00450">
    <property type="entry name" value="RHOD"/>
    <property type="match status" value="1"/>
</dbReference>
<dbReference type="InterPro" id="IPR045886">
    <property type="entry name" value="ThiF/MoeB/HesA"/>
</dbReference>
<accession>A0ABY4K7Q9</accession>